<dbReference type="InterPro" id="IPR000851">
    <property type="entry name" value="Ribosomal_uS5"/>
</dbReference>
<dbReference type="AlphaFoldDB" id="A0ABD3QQE1"/>
<evidence type="ECO:0000256" key="2">
    <source>
        <dbReference type="ARBA" id="ARBA00008945"/>
    </source>
</evidence>
<evidence type="ECO:0000256" key="7">
    <source>
        <dbReference type="SAM" id="MobiDB-lite"/>
    </source>
</evidence>
<accession>A0ABD3QQE1</accession>
<feature type="compositionally biased region" description="Low complexity" evidence="7">
    <location>
        <begin position="60"/>
        <end position="69"/>
    </location>
</feature>
<dbReference type="GO" id="GO:1990904">
    <property type="term" value="C:ribonucleoprotein complex"/>
    <property type="evidence" value="ECO:0007669"/>
    <property type="project" value="UniProtKB-UniRule"/>
</dbReference>
<reference evidence="9 10" key="1">
    <citation type="journal article" date="2020" name="G3 (Bethesda)">
        <title>Improved Reference Genome for Cyclotella cryptica CCMP332, a Model for Cell Wall Morphogenesis, Salinity Adaptation, and Lipid Production in Diatoms (Bacillariophyta).</title>
        <authorList>
            <person name="Roberts W.R."/>
            <person name="Downey K.M."/>
            <person name="Ruck E.C."/>
            <person name="Traller J.C."/>
            <person name="Alverson A.J."/>
        </authorList>
    </citation>
    <scope>NUCLEOTIDE SEQUENCE [LARGE SCALE GENOMIC DNA]</scope>
    <source>
        <strain evidence="9 10">CCMP332</strain>
    </source>
</reference>
<feature type="compositionally biased region" description="Basic and acidic residues" evidence="7">
    <location>
        <begin position="192"/>
        <end position="201"/>
    </location>
</feature>
<dbReference type="Gene3D" id="3.30.160.20">
    <property type="match status" value="1"/>
</dbReference>
<comment type="similarity">
    <text evidence="2 6">Belongs to the universal ribosomal protein uS5 family.</text>
</comment>
<dbReference type="SUPFAM" id="SSF54211">
    <property type="entry name" value="Ribosomal protein S5 domain 2-like"/>
    <property type="match status" value="1"/>
</dbReference>
<feature type="compositionally biased region" description="Low complexity" evidence="7">
    <location>
        <begin position="19"/>
        <end position="29"/>
    </location>
</feature>
<keyword evidence="3 5" id="KW-0689">Ribosomal protein</keyword>
<dbReference type="Pfam" id="PF03719">
    <property type="entry name" value="Ribosomal_S5_C"/>
    <property type="match status" value="1"/>
</dbReference>
<feature type="region of interest" description="Disordered" evidence="7">
    <location>
        <begin position="247"/>
        <end position="288"/>
    </location>
</feature>
<feature type="region of interest" description="Disordered" evidence="7">
    <location>
        <begin position="189"/>
        <end position="214"/>
    </location>
</feature>
<feature type="region of interest" description="Disordered" evidence="7">
    <location>
        <begin position="155"/>
        <end position="174"/>
    </location>
</feature>
<dbReference type="FunFam" id="3.30.230.10:FF:000002">
    <property type="entry name" value="30S ribosomal protein S5"/>
    <property type="match status" value="1"/>
</dbReference>
<sequence length="570" mass="63975">MTILANLSRALQGHHPHPSTHTTRTLLRSHSFRPRRTPPPTLAGINLTPRGDPASSLKKPTPSTNNTTTAGGGGGRGASPQWISPHHVDYYGKIDESTLDHPHLLHGDPHMPVQRFTGGEGKVVLLRDGRGRERARELDDYRIVGKRGLVEGLLEEEDFDEEEDEEEEDDLSREFGSAAAEAIRNHLYTQRKKLEGNKRSGVDNSRVHSPLQELESKLRTIDRLTAAQGSTEDLAFARRSRTESREFFKLGSIPPLDTSKGGDRDIDDNDGLDGTLSGSGNNHEQEEYSEKFTVLFPYGKPRPSPTYHKDYPLGSGVGDNPTDEEEEEWMHELNRLIYEEEYTEFALGPVNVQADEIQGYMKEKDRVKQFNLLDREDRSKMDREEKEDEILEMIKRGDDPNQEAFGPWGECTIKVDRVQKVERGGTTVRYRALVIGGNGNGAAGFGIGKALSPNEAIIKACKHCKRNVFYVNRYLNTGLSYDLAGKHNSCRVQLRAVRPDFGLHGHPLICEILMYAGITDCSSKSHGNRNPYNVVYATFKALMTHESLEDIAMKRGKKLLNLQRARRLGL</sequence>
<evidence type="ECO:0000313" key="9">
    <source>
        <dbReference type="EMBL" id="KAL3801816.1"/>
    </source>
</evidence>
<feature type="compositionally biased region" description="Acidic residues" evidence="7">
    <location>
        <begin position="155"/>
        <end position="171"/>
    </location>
</feature>
<evidence type="ECO:0000256" key="3">
    <source>
        <dbReference type="ARBA" id="ARBA00022980"/>
    </source>
</evidence>
<dbReference type="EMBL" id="JABMIG020000024">
    <property type="protein sequence ID" value="KAL3801816.1"/>
    <property type="molecule type" value="Genomic_DNA"/>
</dbReference>
<dbReference type="InterPro" id="IPR020568">
    <property type="entry name" value="Ribosomal_Su5_D2-typ_SF"/>
</dbReference>
<evidence type="ECO:0000256" key="6">
    <source>
        <dbReference type="RuleBase" id="RU003823"/>
    </source>
</evidence>
<dbReference type="InterPro" id="IPR014721">
    <property type="entry name" value="Ribsml_uS5_D2-typ_fold_subgr"/>
</dbReference>
<feature type="domain" description="S5 DRBM" evidence="8">
    <location>
        <begin position="408"/>
        <end position="471"/>
    </location>
</feature>
<comment type="subcellular location">
    <subcellularLocation>
        <location evidence="1">Plastid</location>
        <location evidence="1">Chloroplast</location>
    </subcellularLocation>
</comment>
<dbReference type="Proteomes" id="UP001516023">
    <property type="component" value="Unassembled WGS sequence"/>
</dbReference>
<evidence type="ECO:0000256" key="5">
    <source>
        <dbReference type="PROSITE-ProRule" id="PRU00268"/>
    </source>
</evidence>
<evidence type="ECO:0000256" key="1">
    <source>
        <dbReference type="ARBA" id="ARBA00004229"/>
    </source>
</evidence>
<dbReference type="PANTHER" id="PTHR48277:SF1">
    <property type="entry name" value="MITOCHONDRIAL RIBOSOMAL PROTEIN S5"/>
    <property type="match status" value="1"/>
</dbReference>
<dbReference type="PANTHER" id="PTHR48277">
    <property type="entry name" value="MITOCHONDRIAL RIBOSOMAL PROTEIN S5"/>
    <property type="match status" value="1"/>
</dbReference>
<keyword evidence="10" id="KW-1185">Reference proteome</keyword>
<protein>
    <recommendedName>
        <fullName evidence="8">S5 DRBM domain-containing protein</fullName>
    </recommendedName>
</protein>
<dbReference type="SUPFAM" id="SSF54768">
    <property type="entry name" value="dsRNA-binding domain-like"/>
    <property type="match status" value="1"/>
</dbReference>
<name>A0ABD3QQE1_9STRA</name>
<proteinExistence type="inferred from homology"/>
<evidence type="ECO:0000313" key="10">
    <source>
        <dbReference type="Proteomes" id="UP001516023"/>
    </source>
</evidence>
<evidence type="ECO:0000259" key="8">
    <source>
        <dbReference type="PROSITE" id="PS50881"/>
    </source>
</evidence>
<dbReference type="GO" id="GO:0009507">
    <property type="term" value="C:chloroplast"/>
    <property type="evidence" value="ECO:0007669"/>
    <property type="project" value="UniProtKB-SubCell"/>
</dbReference>
<gene>
    <name evidence="9" type="ORF">HJC23_001212</name>
</gene>
<keyword evidence="4 5" id="KW-0687">Ribonucleoprotein</keyword>
<dbReference type="InterPro" id="IPR013810">
    <property type="entry name" value="Ribosomal_uS5_N"/>
</dbReference>
<dbReference type="Pfam" id="PF00333">
    <property type="entry name" value="Ribosomal_S5"/>
    <property type="match status" value="1"/>
</dbReference>
<dbReference type="PROSITE" id="PS50881">
    <property type="entry name" value="S5_DSRBD"/>
    <property type="match status" value="1"/>
</dbReference>
<dbReference type="GO" id="GO:0003735">
    <property type="term" value="F:structural constituent of ribosome"/>
    <property type="evidence" value="ECO:0007669"/>
    <property type="project" value="UniProtKB-UniRule"/>
</dbReference>
<dbReference type="InterPro" id="IPR005324">
    <property type="entry name" value="Ribosomal_uS5_C"/>
</dbReference>
<evidence type="ECO:0000256" key="4">
    <source>
        <dbReference type="ARBA" id="ARBA00023274"/>
    </source>
</evidence>
<dbReference type="Gene3D" id="3.30.230.10">
    <property type="match status" value="1"/>
</dbReference>
<dbReference type="GO" id="GO:0005840">
    <property type="term" value="C:ribosome"/>
    <property type="evidence" value="ECO:0007669"/>
    <property type="project" value="UniProtKB-KW"/>
</dbReference>
<organism evidence="9 10">
    <name type="scientific">Cyclotella cryptica</name>
    <dbReference type="NCBI Taxonomy" id="29204"/>
    <lineage>
        <taxon>Eukaryota</taxon>
        <taxon>Sar</taxon>
        <taxon>Stramenopiles</taxon>
        <taxon>Ochrophyta</taxon>
        <taxon>Bacillariophyta</taxon>
        <taxon>Coscinodiscophyceae</taxon>
        <taxon>Thalassiosirophycidae</taxon>
        <taxon>Stephanodiscales</taxon>
        <taxon>Stephanodiscaceae</taxon>
        <taxon>Cyclotella</taxon>
    </lineage>
</organism>
<comment type="caution">
    <text evidence="9">The sequence shown here is derived from an EMBL/GenBank/DDBJ whole genome shotgun (WGS) entry which is preliminary data.</text>
</comment>
<feature type="region of interest" description="Disordered" evidence="7">
    <location>
        <begin position="1"/>
        <end position="81"/>
    </location>
</feature>